<reference evidence="6 7" key="1">
    <citation type="submission" date="2019-12" db="EMBL/GenBank/DDBJ databases">
        <title>Genomic-based taxomic classification of the family Erythrobacteraceae.</title>
        <authorList>
            <person name="Xu L."/>
        </authorList>
    </citation>
    <scope>NUCLEOTIDE SEQUENCE [LARGE SCALE GENOMIC DNA]</scope>
    <source>
        <strain evidence="6 7">S36</strain>
    </source>
</reference>
<dbReference type="InterPro" id="IPR000184">
    <property type="entry name" value="Bac_surfAg_D15"/>
</dbReference>
<gene>
    <name evidence="6" type="ORF">GRI97_04100</name>
</gene>
<keyword evidence="2" id="KW-0812">Transmembrane</keyword>
<keyword evidence="3" id="KW-0472">Membrane</keyword>
<dbReference type="PANTHER" id="PTHR12815:SF42">
    <property type="entry name" value="BACTERIAL SURFACE ANTIGEN (D15) DOMAIN-CONTAINING PROTEIN"/>
    <property type="match status" value="1"/>
</dbReference>
<dbReference type="OrthoDB" id="9769707at2"/>
<protein>
    <submittedName>
        <fullName evidence="6">BamA/TamA family outer membrane protein</fullName>
    </submittedName>
</protein>
<dbReference type="Gene3D" id="3.10.20.310">
    <property type="entry name" value="membrane protein fhac"/>
    <property type="match status" value="1"/>
</dbReference>
<dbReference type="PANTHER" id="PTHR12815">
    <property type="entry name" value="SORTING AND ASSEMBLY MACHINERY SAMM50 PROTEIN FAMILY MEMBER"/>
    <property type="match status" value="1"/>
</dbReference>
<dbReference type="Proteomes" id="UP000469430">
    <property type="component" value="Unassembled WGS sequence"/>
</dbReference>
<proteinExistence type="predicted"/>
<keyword evidence="7" id="KW-1185">Reference proteome</keyword>
<comment type="subcellular location">
    <subcellularLocation>
        <location evidence="1">Membrane</location>
    </subcellularLocation>
</comment>
<dbReference type="InterPro" id="IPR039910">
    <property type="entry name" value="D15-like"/>
</dbReference>
<evidence type="ECO:0000256" key="4">
    <source>
        <dbReference type="SAM" id="MobiDB-lite"/>
    </source>
</evidence>
<dbReference type="Gene3D" id="2.40.160.50">
    <property type="entry name" value="membrane protein fhac: a member of the omp85/tpsb transporter family"/>
    <property type="match status" value="1"/>
</dbReference>
<feature type="domain" description="Bacterial surface antigen (D15)" evidence="5">
    <location>
        <begin position="403"/>
        <end position="698"/>
    </location>
</feature>
<evidence type="ECO:0000256" key="1">
    <source>
        <dbReference type="ARBA" id="ARBA00004370"/>
    </source>
</evidence>
<evidence type="ECO:0000256" key="2">
    <source>
        <dbReference type="ARBA" id="ARBA00022452"/>
    </source>
</evidence>
<dbReference type="EMBL" id="WTYJ01000001">
    <property type="protein sequence ID" value="MXO98167.1"/>
    <property type="molecule type" value="Genomic_DNA"/>
</dbReference>
<feature type="region of interest" description="Disordered" evidence="4">
    <location>
        <begin position="19"/>
        <end position="54"/>
    </location>
</feature>
<evidence type="ECO:0000313" key="6">
    <source>
        <dbReference type="EMBL" id="MXO98167.1"/>
    </source>
</evidence>
<dbReference type="RefSeq" id="WP_161389830.1">
    <property type="nucleotide sequence ID" value="NZ_JBHSCP010000001.1"/>
</dbReference>
<organism evidence="6 7">
    <name type="scientific">Croceibacterium xixiisoli</name>
    <dbReference type="NCBI Taxonomy" id="1476466"/>
    <lineage>
        <taxon>Bacteria</taxon>
        <taxon>Pseudomonadati</taxon>
        <taxon>Pseudomonadota</taxon>
        <taxon>Alphaproteobacteria</taxon>
        <taxon>Sphingomonadales</taxon>
        <taxon>Erythrobacteraceae</taxon>
        <taxon>Croceibacterium</taxon>
    </lineage>
</organism>
<keyword evidence="2" id="KW-1134">Transmembrane beta strand</keyword>
<sequence>MIAAPVAAQNAATQELRDLIPDSAVADPESWANQGVPADVANQEDAPPEVDADSPLAELPEMDIAWPDNLELPEITPLEPETDIQFVDFDSAQPQVEIGSEERISEELVLVFPTDTTLFPQRDEFLSRFRALSTIEQLNAEGSVGRLAAQSREDEALLERMLRVYGYYDAQVFRSVGRAGPDAQEGDPQTRGEREVRFEILPGKQYRFGAIDLGQLPTTGADYGPLRDGFGIETGDPLLADKIEDEQIELGTALSESGYPFAEIGEPDLLIDHQREEGDLTLPVTPGGKYRFGRVISNREDFLSSNHISNMARFEPGDTYKLSLEEDLRQAILATGIVGSVEMSTVEATPPANGEPGTVDVNVNMTEAKLRTITGGLGYGTGEGFKAQASWEHRNLFPPEGALRVRGIVGTREQLLGAVFRRGNLGGRDRNLTAEAFVSTIDYDAYDAQTVSFVANYERRSTLLFQKPLSWSAGVELVATGEAPRLADGTLGERNTYFIGALPASVLVDTSNDLLDPTSGFRLGGRISPEISTTGGVQRFYIRGQIDGSYYLPAGEKVVIAARARFATISGAPVEGVAPSRRLYAGGGGSVRGYGYRAIGPQNSEGDPTGGRSLTELSLEARIRTGLFDGALGVVPFVDAGTVGNGSTPGFDEIKIGAGIGVRYYTSFGPMRVDFAVPLNRGPNDDRFAVYVALGQTF</sequence>
<evidence type="ECO:0000259" key="5">
    <source>
        <dbReference type="Pfam" id="PF01103"/>
    </source>
</evidence>
<dbReference type="AlphaFoldDB" id="A0A6I4TTH6"/>
<evidence type="ECO:0000313" key="7">
    <source>
        <dbReference type="Proteomes" id="UP000469430"/>
    </source>
</evidence>
<accession>A0A6I4TTH6</accession>
<evidence type="ECO:0000256" key="3">
    <source>
        <dbReference type="ARBA" id="ARBA00023136"/>
    </source>
</evidence>
<dbReference type="GO" id="GO:0019867">
    <property type="term" value="C:outer membrane"/>
    <property type="evidence" value="ECO:0007669"/>
    <property type="project" value="InterPro"/>
</dbReference>
<comment type="caution">
    <text evidence="6">The sequence shown here is derived from an EMBL/GenBank/DDBJ whole genome shotgun (WGS) entry which is preliminary data.</text>
</comment>
<name>A0A6I4TTH6_9SPHN</name>
<dbReference type="Pfam" id="PF01103">
    <property type="entry name" value="Omp85"/>
    <property type="match status" value="1"/>
</dbReference>